<dbReference type="PANTHER" id="PTHR33993">
    <property type="entry name" value="GLYOXALASE-RELATED"/>
    <property type="match status" value="1"/>
</dbReference>
<dbReference type="Gene3D" id="3.10.180.10">
    <property type="entry name" value="2,3-Dihydroxybiphenyl 1,2-Dioxygenase, domain 1"/>
    <property type="match status" value="2"/>
</dbReference>
<evidence type="ECO:0000313" key="3">
    <source>
        <dbReference type="Proteomes" id="UP001500908"/>
    </source>
</evidence>
<name>A0ABP7EYJ7_9ACTN</name>
<dbReference type="InterPro" id="IPR004360">
    <property type="entry name" value="Glyas_Fos-R_dOase_dom"/>
</dbReference>
<dbReference type="Pfam" id="PF00903">
    <property type="entry name" value="Glyoxalase"/>
    <property type="match status" value="1"/>
</dbReference>
<dbReference type="RefSeq" id="WP_344966905.1">
    <property type="nucleotide sequence ID" value="NZ_BAABDD010000002.1"/>
</dbReference>
<organism evidence="2 3">
    <name type="scientific">Salinactinospora qingdaonensis</name>
    <dbReference type="NCBI Taxonomy" id="702744"/>
    <lineage>
        <taxon>Bacteria</taxon>
        <taxon>Bacillati</taxon>
        <taxon>Actinomycetota</taxon>
        <taxon>Actinomycetes</taxon>
        <taxon>Streptosporangiales</taxon>
        <taxon>Nocardiopsidaceae</taxon>
        <taxon>Salinactinospora</taxon>
    </lineage>
</organism>
<keyword evidence="3" id="KW-1185">Reference proteome</keyword>
<proteinExistence type="predicted"/>
<accession>A0ABP7EYJ7</accession>
<dbReference type="PROSITE" id="PS51819">
    <property type="entry name" value="VOC"/>
    <property type="match status" value="2"/>
</dbReference>
<evidence type="ECO:0000313" key="2">
    <source>
        <dbReference type="EMBL" id="GAA3727621.1"/>
    </source>
</evidence>
<protein>
    <submittedName>
        <fullName evidence="2">VOC family protein</fullName>
    </submittedName>
</protein>
<dbReference type="InterPro" id="IPR029068">
    <property type="entry name" value="Glyas_Bleomycin-R_OHBP_Dase"/>
</dbReference>
<feature type="domain" description="VOC" evidence="1">
    <location>
        <begin position="139"/>
        <end position="256"/>
    </location>
</feature>
<gene>
    <name evidence="2" type="ORF">GCM10022402_05400</name>
</gene>
<dbReference type="InterPro" id="IPR052164">
    <property type="entry name" value="Anthracycline_SecMetBiosynth"/>
</dbReference>
<dbReference type="SUPFAM" id="SSF54593">
    <property type="entry name" value="Glyoxalase/Bleomycin resistance protein/Dihydroxybiphenyl dioxygenase"/>
    <property type="match status" value="2"/>
</dbReference>
<dbReference type="CDD" id="cd07247">
    <property type="entry name" value="SgaA_N_like"/>
    <property type="match status" value="2"/>
</dbReference>
<feature type="domain" description="VOC" evidence="1">
    <location>
        <begin position="12"/>
        <end position="125"/>
    </location>
</feature>
<sequence>MGEKADNPFDGRPVWADLPTPDLEAAQWFYGELFGWQAEPGGPEVSGRIVFTLGGRSVATAGPTHSDRTPRLWRVYIGTNDVTTAVERIRANGGQVLRGPMNAMDGGRVAVCSDSSGAVFGLWQPRSGRQPKRRTGPGVLAWHELATSAPKEAERFYGEVFNWELTPNPRAPEVHFGWRLEGEQIAGLTPVTETDIWPLQSSPHWLVSFSTSDCEAVAARALELGGQVPIAPTELGPYRFAVLTDSQYIAFGIIEIPPNTN</sequence>
<dbReference type="EMBL" id="BAABDD010000002">
    <property type="protein sequence ID" value="GAA3727621.1"/>
    <property type="molecule type" value="Genomic_DNA"/>
</dbReference>
<dbReference type="InterPro" id="IPR037523">
    <property type="entry name" value="VOC_core"/>
</dbReference>
<reference evidence="3" key="1">
    <citation type="journal article" date="2019" name="Int. J. Syst. Evol. Microbiol.">
        <title>The Global Catalogue of Microorganisms (GCM) 10K type strain sequencing project: providing services to taxonomists for standard genome sequencing and annotation.</title>
        <authorList>
            <consortium name="The Broad Institute Genomics Platform"/>
            <consortium name="The Broad Institute Genome Sequencing Center for Infectious Disease"/>
            <person name="Wu L."/>
            <person name="Ma J."/>
        </authorList>
    </citation>
    <scope>NUCLEOTIDE SEQUENCE [LARGE SCALE GENOMIC DNA]</scope>
    <source>
        <strain evidence="3">JCM 17137</strain>
    </source>
</reference>
<dbReference type="PANTHER" id="PTHR33993:SF10">
    <property type="entry name" value="CONSERVED PROTEIN"/>
    <property type="match status" value="1"/>
</dbReference>
<dbReference type="Proteomes" id="UP001500908">
    <property type="component" value="Unassembled WGS sequence"/>
</dbReference>
<comment type="caution">
    <text evidence="2">The sequence shown here is derived from an EMBL/GenBank/DDBJ whole genome shotgun (WGS) entry which is preliminary data.</text>
</comment>
<evidence type="ECO:0000259" key="1">
    <source>
        <dbReference type="PROSITE" id="PS51819"/>
    </source>
</evidence>